<organism evidence="2 3">
    <name type="scientific">Saccharothrix espanaensis (strain ATCC 51144 / DSM 44229 / JCM 9112 / NBRC 15066 / NRRL 15764)</name>
    <dbReference type="NCBI Taxonomy" id="1179773"/>
    <lineage>
        <taxon>Bacteria</taxon>
        <taxon>Bacillati</taxon>
        <taxon>Actinomycetota</taxon>
        <taxon>Actinomycetes</taxon>
        <taxon>Pseudonocardiales</taxon>
        <taxon>Pseudonocardiaceae</taxon>
        <taxon>Saccharothrix</taxon>
    </lineage>
</organism>
<feature type="signal peptide" evidence="1">
    <location>
        <begin position="1"/>
        <end position="27"/>
    </location>
</feature>
<dbReference type="RefSeq" id="WP_015103601.1">
    <property type="nucleotide sequence ID" value="NC_019673.1"/>
</dbReference>
<dbReference type="OrthoDB" id="154349at2070"/>
<name>K0JZS3_SACES</name>
<keyword evidence="1" id="KW-0732">Signal</keyword>
<dbReference type="KEGG" id="sesp:BN6_62410"/>
<protein>
    <submittedName>
        <fullName evidence="2">Putative secreted protein</fullName>
    </submittedName>
</protein>
<keyword evidence="3" id="KW-1185">Reference proteome</keyword>
<evidence type="ECO:0000313" key="2">
    <source>
        <dbReference type="EMBL" id="CCH33490.1"/>
    </source>
</evidence>
<evidence type="ECO:0000313" key="3">
    <source>
        <dbReference type="Proteomes" id="UP000006281"/>
    </source>
</evidence>
<feature type="chain" id="PRO_5003837000" evidence="1">
    <location>
        <begin position="28"/>
        <end position="185"/>
    </location>
</feature>
<dbReference type="PATRIC" id="fig|1179773.3.peg.6290"/>
<dbReference type="Proteomes" id="UP000006281">
    <property type="component" value="Chromosome"/>
</dbReference>
<dbReference type="AlphaFoldDB" id="K0JZS3"/>
<dbReference type="eggNOG" id="ENOG502ZIGB">
    <property type="taxonomic scope" value="Bacteria"/>
</dbReference>
<proteinExistence type="predicted"/>
<gene>
    <name evidence="2" type="ordered locus">BN6_62410</name>
</gene>
<evidence type="ECO:0000256" key="1">
    <source>
        <dbReference type="SAM" id="SignalP"/>
    </source>
</evidence>
<dbReference type="EMBL" id="HE804045">
    <property type="protein sequence ID" value="CCH33490.1"/>
    <property type="molecule type" value="Genomic_DNA"/>
</dbReference>
<sequence length="185" mass="19486">MRPRITGLAAAVVLAAGLFTSTGTATAAPIGVGLPTIVDAAKDKAALKYPQARFFGAEAELDQPPVSGVEGIEGWAVNFSDPSHPSGGFSYIYDIRGEYVETVIWQPGVGIEAVEPFTMIEDKALAALRGSGVTEPFSELYLAQPVVPDSEPIYYFCVVRGDEGQVTGVGTRSLEVFPDLFGCAP</sequence>
<dbReference type="HOGENOM" id="CLU_1460281_0_0_11"/>
<accession>K0JZS3</accession>
<reference evidence="2 3" key="1">
    <citation type="journal article" date="2012" name="BMC Genomics">
        <title>Complete genome sequence of Saccharothrix espanaensis DSM 44229T and comparison to the other completely sequenced Pseudonocardiaceae.</title>
        <authorList>
            <person name="Strobel T."/>
            <person name="Al-Dilaimi A."/>
            <person name="Blom J."/>
            <person name="Gessner A."/>
            <person name="Kalinowski J."/>
            <person name="Luzhetska M."/>
            <person name="Puhler A."/>
            <person name="Szczepanowski R."/>
            <person name="Bechthold A."/>
            <person name="Ruckert C."/>
        </authorList>
    </citation>
    <scope>NUCLEOTIDE SEQUENCE [LARGE SCALE GENOMIC DNA]</scope>
    <source>
        <strain evidence="3">ATCC 51144 / DSM 44229 / JCM 9112 / NBRC 15066 / NRRL 15764</strain>
    </source>
</reference>